<dbReference type="EMBL" id="JBHVZQ010000001">
    <property type="protein sequence ID" value="MFF1271981.1"/>
    <property type="molecule type" value="Genomic_DNA"/>
</dbReference>
<gene>
    <name evidence="2" type="ORF">ACFVZC_00895</name>
</gene>
<evidence type="ECO:0000313" key="2">
    <source>
        <dbReference type="EMBL" id="MFF1271981.1"/>
    </source>
</evidence>
<comment type="caution">
    <text evidence="2">The sequence shown here is derived from an EMBL/GenBank/DDBJ whole genome shotgun (WGS) entry which is preliminary data.</text>
</comment>
<reference evidence="2 3" key="1">
    <citation type="submission" date="2024-09" db="EMBL/GenBank/DDBJ databases">
        <title>The Natural Products Discovery Center: Release of the First 8490 Sequenced Strains for Exploring Actinobacteria Biosynthetic Diversity.</title>
        <authorList>
            <person name="Kalkreuter E."/>
            <person name="Kautsar S.A."/>
            <person name="Yang D."/>
            <person name="Bader C.D."/>
            <person name="Teijaro C.N."/>
            <person name="Fluegel L."/>
            <person name="Davis C.M."/>
            <person name="Simpson J.R."/>
            <person name="Lauterbach L."/>
            <person name="Steele A.D."/>
            <person name="Gui C."/>
            <person name="Meng S."/>
            <person name="Li G."/>
            <person name="Viehrig K."/>
            <person name="Ye F."/>
            <person name="Su P."/>
            <person name="Kiefer A.F."/>
            <person name="Nichols A."/>
            <person name="Cepeda A.J."/>
            <person name="Yan W."/>
            <person name="Fan B."/>
            <person name="Jiang Y."/>
            <person name="Adhikari A."/>
            <person name="Zheng C.-J."/>
            <person name="Schuster L."/>
            <person name="Cowan T.M."/>
            <person name="Smanski M.J."/>
            <person name="Chevrette M.G."/>
            <person name="De Carvalho L.P.S."/>
            <person name="Shen B."/>
        </authorList>
    </citation>
    <scope>NUCLEOTIDE SEQUENCE [LARGE SCALE GENOMIC DNA]</scope>
    <source>
        <strain evidence="2 3">NPDC058328</strain>
    </source>
</reference>
<dbReference type="Proteomes" id="UP001601627">
    <property type="component" value="Unassembled WGS sequence"/>
</dbReference>
<proteinExistence type="predicted"/>
<accession>A0ABW6PYH3</accession>
<evidence type="ECO:0000313" key="3">
    <source>
        <dbReference type="Proteomes" id="UP001601627"/>
    </source>
</evidence>
<name>A0ABW6PYH3_9ACTN</name>
<evidence type="ECO:0000256" key="1">
    <source>
        <dbReference type="SAM" id="MobiDB-lite"/>
    </source>
</evidence>
<keyword evidence="3" id="KW-1185">Reference proteome</keyword>
<feature type="region of interest" description="Disordered" evidence="1">
    <location>
        <begin position="42"/>
        <end position="69"/>
    </location>
</feature>
<sequence length="69" mass="7149">MEADAPAVPAGVDGEHVLVPVPVVCRIAPRAPRVRVPRVRWGTRWGSGAPGWPRVTGPALGPRAATPGP</sequence>
<dbReference type="RefSeq" id="WP_388232187.1">
    <property type="nucleotide sequence ID" value="NZ_JBHVZQ010000001.1"/>
</dbReference>
<protein>
    <submittedName>
        <fullName evidence="2">Uncharacterized protein</fullName>
    </submittedName>
</protein>
<organism evidence="2 3">
    <name type="scientific">Streptomyces marokkonensis</name>
    <dbReference type="NCBI Taxonomy" id="324855"/>
    <lineage>
        <taxon>Bacteria</taxon>
        <taxon>Bacillati</taxon>
        <taxon>Actinomycetota</taxon>
        <taxon>Actinomycetes</taxon>
        <taxon>Kitasatosporales</taxon>
        <taxon>Streptomycetaceae</taxon>
        <taxon>Streptomyces</taxon>
    </lineage>
</organism>